<evidence type="ECO:0000313" key="13">
    <source>
        <dbReference type="Proteomes" id="UP000193986"/>
    </source>
</evidence>
<reference evidence="12 13" key="1">
    <citation type="submission" date="2016-07" db="EMBL/GenBank/DDBJ databases">
        <title>Pervasive Adenine N6-methylation of Active Genes in Fungi.</title>
        <authorList>
            <consortium name="DOE Joint Genome Institute"/>
            <person name="Mondo S.J."/>
            <person name="Dannebaum R.O."/>
            <person name="Kuo R.C."/>
            <person name="Labutti K."/>
            <person name="Haridas S."/>
            <person name="Kuo A."/>
            <person name="Salamov A."/>
            <person name="Ahrendt S.R."/>
            <person name="Lipzen A."/>
            <person name="Sullivan W."/>
            <person name="Andreopoulos W.B."/>
            <person name="Clum A."/>
            <person name="Lindquist E."/>
            <person name="Daum C."/>
            <person name="Ramamoorthy G.K."/>
            <person name="Gryganskyi A."/>
            <person name="Culley D."/>
            <person name="Magnuson J.K."/>
            <person name="James T.Y."/>
            <person name="O'Malley M.A."/>
            <person name="Stajich J.E."/>
            <person name="Spatafora J.W."/>
            <person name="Visel A."/>
            <person name="Grigoriev I.V."/>
        </authorList>
    </citation>
    <scope>NUCLEOTIDE SEQUENCE [LARGE SCALE GENOMIC DNA]</scope>
    <source>
        <strain evidence="12 13">68-887.2</strain>
    </source>
</reference>
<keyword evidence="7 10" id="KW-1133">Transmembrane helix</keyword>
<dbReference type="GO" id="GO:0140107">
    <property type="term" value="F:high-affinity potassium ion transmembrane transporter activity"/>
    <property type="evidence" value="ECO:0007669"/>
    <property type="project" value="TreeGrafter"/>
</dbReference>
<name>A0A1Y2B8R3_9TREE</name>
<feature type="transmembrane region" description="Helical" evidence="10">
    <location>
        <begin position="28"/>
        <end position="48"/>
    </location>
</feature>
<dbReference type="GO" id="GO:1990573">
    <property type="term" value="P:potassium ion import across plasma membrane"/>
    <property type="evidence" value="ECO:0007669"/>
    <property type="project" value="TreeGrafter"/>
</dbReference>
<evidence type="ECO:0000256" key="10">
    <source>
        <dbReference type="PIRNR" id="PIRNR002450"/>
    </source>
</evidence>
<dbReference type="Proteomes" id="UP000193986">
    <property type="component" value="Unassembled WGS sequence"/>
</dbReference>
<keyword evidence="4 10" id="KW-0633">Potassium transport</keyword>
<protein>
    <recommendedName>
        <fullName evidence="10">Potassium transport protein</fullName>
    </recommendedName>
</protein>
<feature type="transmembrane region" description="Helical" evidence="10">
    <location>
        <begin position="87"/>
        <end position="108"/>
    </location>
</feature>
<feature type="compositionally biased region" description="Basic residues" evidence="11">
    <location>
        <begin position="211"/>
        <end position="222"/>
    </location>
</feature>
<keyword evidence="9 10" id="KW-0472">Membrane</keyword>
<evidence type="ECO:0000256" key="5">
    <source>
        <dbReference type="ARBA" id="ARBA00022692"/>
    </source>
</evidence>
<keyword evidence="3 10" id="KW-0813">Transport</keyword>
<feature type="transmembrane region" description="Helical" evidence="10">
    <location>
        <begin position="804"/>
        <end position="826"/>
    </location>
</feature>
<evidence type="ECO:0000256" key="6">
    <source>
        <dbReference type="ARBA" id="ARBA00022958"/>
    </source>
</evidence>
<dbReference type="PANTHER" id="PTHR31064:SF30">
    <property type="entry name" value="HIGH-AFFINITY POTASSIUM TRANSPORT PROTEIN-RELATED"/>
    <property type="match status" value="1"/>
</dbReference>
<feature type="compositionally biased region" description="Basic and acidic residues" evidence="11">
    <location>
        <begin position="245"/>
        <end position="256"/>
    </location>
</feature>
<evidence type="ECO:0000256" key="4">
    <source>
        <dbReference type="ARBA" id="ARBA00022538"/>
    </source>
</evidence>
<dbReference type="Pfam" id="PF02386">
    <property type="entry name" value="TrkH"/>
    <property type="match status" value="1"/>
</dbReference>
<feature type="region of interest" description="Disordered" evidence="11">
    <location>
        <begin position="157"/>
        <end position="330"/>
    </location>
</feature>
<dbReference type="InterPro" id="IPR004773">
    <property type="entry name" value="K/Na_transp_Trk1/HKT1"/>
</dbReference>
<dbReference type="NCBIfam" id="TIGR00934">
    <property type="entry name" value="2a38euk"/>
    <property type="match status" value="1"/>
</dbReference>
<feature type="compositionally biased region" description="Pro residues" evidence="11">
    <location>
        <begin position="315"/>
        <end position="328"/>
    </location>
</feature>
<comment type="subcellular location">
    <subcellularLocation>
        <location evidence="1">Membrane</location>
        <topology evidence="1">Multi-pass membrane protein</topology>
    </subcellularLocation>
</comment>
<feature type="transmembrane region" description="Helical" evidence="10">
    <location>
        <begin position="637"/>
        <end position="658"/>
    </location>
</feature>
<evidence type="ECO:0000256" key="3">
    <source>
        <dbReference type="ARBA" id="ARBA00022448"/>
    </source>
</evidence>
<evidence type="ECO:0000313" key="12">
    <source>
        <dbReference type="EMBL" id="ORY31209.1"/>
    </source>
</evidence>
<proteinExistence type="inferred from homology"/>
<feature type="transmembrane region" description="Helical" evidence="10">
    <location>
        <begin position="583"/>
        <end position="616"/>
    </location>
</feature>
<dbReference type="InterPro" id="IPR015958">
    <property type="entry name" value="Trk1_fungi"/>
</dbReference>
<feature type="compositionally biased region" description="Pro residues" evidence="11">
    <location>
        <begin position="914"/>
        <end position="928"/>
    </location>
</feature>
<dbReference type="AlphaFoldDB" id="A0A1Y2B8R3"/>
<evidence type="ECO:0000256" key="2">
    <source>
        <dbReference type="ARBA" id="ARBA00009137"/>
    </source>
</evidence>
<dbReference type="EMBL" id="MCFC01000016">
    <property type="protein sequence ID" value="ORY31209.1"/>
    <property type="molecule type" value="Genomic_DNA"/>
</dbReference>
<feature type="compositionally biased region" description="Basic and acidic residues" evidence="11">
    <location>
        <begin position="162"/>
        <end position="179"/>
    </location>
</feature>
<feature type="transmembrane region" description="Helical" evidence="10">
    <location>
        <begin position="510"/>
        <end position="534"/>
    </location>
</feature>
<dbReference type="FunCoup" id="A0A1Y2B8R3">
    <property type="interactions" value="50"/>
</dbReference>
<feature type="region of interest" description="Disordered" evidence="11">
    <location>
        <begin position="904"/>
        <end position="1026"/>
    </location>
</feature>
<evidence type="ECO:0000256" key="1">
    <source>
        <dbReference type="ARBA" id="ARBA00004141"/>
    </source>
</evidence>
<dbReference type="InParanoid" id="A0A1Y2B8R3"/>
<keyword evidence="8 10" id="KW-0406">Ion transport</keyword>
<evidence type="ECO:0000256" key="8">
    <source>
        <dbReference type="ARBA" id="ARBA00023065"/>
    </source>
</evidence>
<keyword evidence="5 10" id="KW-0812">Transmembrane</keyword>
<keyword evidence="6 10" id="KW-0630">Potassium</keyword>
<dbReference type="OrthoDB" id="9999863at2759"/>
<dbReference type="InterPro" id="IPR051143">
    <property type="entry name" value="TrkH_K-transport"/>
</dbReference>
<dbReference type="GO" id="GO:0005886">
    <property type="term" value="C:plasma membrane"/>
    <property type="evidence" value="ECO:0007669"/>
    <property type="project" value="InterPro"/>
</dbReference>
<comment type="similarity">
    <text evidence="2 10">Belongs to the TrkH potassium transport family.</text>
</comment>
<dbReference type="PANTHER" id="PTHR31064">
    <property type="entry name" value="POTASSIUM TRANSPORT PROTEIN DDB_G0292412-RELATED"/>
    <property type="match status" value="1"/>
</dbReference>
<evidence type="ECO:0000256" key="9">
    <source>
        <dbReference type="ARBA" id="ARBA00023136"/>
    </source>
</evidence>
<feature type="transmembrane region" description="Helical" evidence="10">
    <location>
        <begin position="773"/>
        <end position="792"/>
    </location>
</feature>
<evidence type="ECO:0000256" key="11">
    <source>
        <dbReference type="SAM" id="MobiDB-lite"/>
    </source>
</evidence>
<dbReference type="STRING" id="71784.A0A1Y2B8R3"/>
<dbReference type="InterPro" id="IPR003445">
    <property type="entry name" value="Cat_transpt"/>
</dbReference>
<gene>
    <name evidence="12" type="ORF">BCR39DRAFT_526892</name>
</gene>
<comment type="caution">
    <text evidence="12">The sequence shown here is derived from an EMBL/GenBank/DDBJ whole genome shotgun (WGS) entry which is preliminary data.</text>
</comment>
<sequence length="1026" mass="114279">MPKLPKHLKVPSKASKVLLLIQSQLNFYRVHIMSFTIVPLVFSAIMWACNTEYQIEYIDCLFVCMSSMTVTGLATINLSTLSVFQQVLLFIQMVIGSTTFVSIIMIVVRRHFFRSTFKHAIKEHQKRQRRRPSFNLQKTFTRVASAAPAPLTAIKRRFGSVSKEDNKEAHEMNGRDSAEHSGTPSSVEPKHEPNSHIPDMRLPEPAAREKEKKKHGGKKKQISKGMIRRVEGGGVGMVNPMGWYDTERPLEPRTDEPPPLALPASDVDFESREEESHPRGLGLQRQPRINEGEVLELEPNPRFLDDPIPRMVSSSPPPMDPGESPPSKTPYAGKTLTDEAFPRSKTIAFDDADDGMDHVHHDRGMTTARDGGFFPRTATARSQRGEAGVPRTGTVASFPRTYSLRPTVSRQPADPRLSGFGGFPTPFEVARTLAKRFAPETSRTLTKSLTIQRTNTITGRGTLASQDAIDGKEVPYISFSAVVGRNSQFKGLTEEQMEELGGVEYRALKVLLIIVITYFVFVQLAAFVIIAPYINAGGRYDHVFNDQPRLVTIPWFSLFQSVSAYTNTGMSLVDLSMLPFQRAYLMIVVLIILIFAGNTAFPVFLRLTVWSIYKLVPTQSRVRETLKFLLDHPRRCFIYLFPATQTWVLALVMLSLYMTDWVSFLVLDIGTSTIQSIPVGTRIASGFLQSAAVRAAGFAIVPVNSLAPAVKVLYVIMMYISVYPIALSVRSTNVYEEKSLGLFNEEEDDEWEPDEKGAQAVAKYLGWHARRQLAFDIWWLGFALWLVCIIERRHLNDAADYEWFNIFNIIFELVSAYGTVGLSLGVGNDNYSLSGSFRKLSKLVVCVVMLRGRHRGLPVAIDRAVMLPRDFTAQEEEEFEEERSRRMSRRESAIISEDAINSFRRGSGTISQSQPPPEHSPTAAPPLPLSHRRDSLPASTSQPLRREVSPGSSPSPGPKRSNSLSATPGSPAQLSFALSRASGERQRSPVAFKGASSSGTGGLTPVRENTMSRAQTKVEDDESAVE</sequence>
<feature type="compositionally biased region" description="Polar residues" evidence="11">
    <location>
        <begin position="960"/>
        <end position="973"/>
    </location>
</feature>
<accession>A0A1Y2B8R3</accession>
<organism evidence="12 13">
    <name type="scientific">Naematelia encephala</name>
    <dbReference type="NCBI Taxonomy" id="71784"/>
    <lineage>
        <taxon>Eukaryota</taxon>
        <taxon>Fungi</taxon>
        <taxon>Dikarya</taxon>
        <taxon>Basidiomycota</taxon>
        <taxon>Agaricomycotina</taxon>
        <taxon>Tremellomycetes</taxon>
        <taxon>Tremellales</taxon>
        <taxon>Naemateliaceae</taxon>
        <taxon>Naematelia</taxon>
    </lineage>
</organism>
<feature type="compositionally biased region" description="Basic and acidic residues" evidence="11">
    <location>
        <begin position="188"/>
        <end position="210"/>
    </location>
</feature>
<dbReference type="PIRSF" id="PIRSF002450">
    <property type="entry name" value="K+_transpter_TRK"/>
    <property type="match status" value="1"/>
</dbReference>
<dbReference type="GO" id="GO:0030007">
    <property type="term" value="P:intracellular potassium ion homeostasis"/>
    <property type="evidence" value="ECO:0007669"/>
    <property type="project" value="UniProtKB-UniRule"/>
</dbReference>
<keyword evidence="13" id="KW-1185">Reference proteome</keyword>
<feature type="transmembrane region" description="Helical" evidence="10">
    <location>
        <begin position="60"/>
        <end position="81"/>
    </location>
</feature>
<evidence type="ECO:0000256" key="7">
    <source>
        <dbReference type="ARBA" id="ARBA00022989"/>
    </source>
</evidence>